<evidence type="ECO:0000313" key="5">
    <source>
        <dbReference type="Proteomes" id="UP000278627"/>
    </source>
</evidence>
<keyword evidence="1" id="KW-0403">Intermediate filament</keyword>
<organism evidence="6">
    <name type="scientific">Brugia pahangi</name>
    <name type="common">Filarial nematode worm</name>
    <dbReference type="NCBI Taxonomy" id="6280"/>
    <lineage>
        <taxon>Eukaryota</taxon>
        <taxon>Metazoa</taxon>
        <taxon>Ecdysozoa</taxon>
        <taxon>Nematoda</taxon>
        <taxon>Chromadorea</taxon>
        <taxon>Rhabditida</taxon>
        <taxon>Spirurina</taxon>
        <taxon>Spiruromorpha</taxon>
        <taxon>Filarioidea</taxon>
        <taxon>Onchocercidae</taxon>
        <taxon>Brugia</taxon>
    </lineage>
</organism>
<evidence type="ECO:0000259" key="3">
    <source>
        <dbReference type="PROSITE" id="PS51842"/>
    </source>
</evidence>
<dbReference type="Gene3D" id="1.20.5.500">
    <property type="entry name" value="Single helix bin"/>
    <property type="match status" value="1"/>
</dbReference>
<protein>
    <submittedName>
        <fullName evidence="6">IF rod domain-containing protein</fullName>
    </submittedName>
</protein>
<dbReference type="STRING" id="6280.A0A0N4TE29"/>
<name>A0A0N4TE29_BRUPA</name>
<keyword evidence="5" id="KW-1185">Reference proteome</keyword>
<reference evidence="4 5" key="2">
    <citation type="submission" date="2018-11" db="EMBL/GenBank/DDBJ databases">
        <authorList>
            <consortium name="Pathogen Informatics"/>
        </authorList>
    </citation>
    <scope>NUCLEOTIDE SEQUENCE [LARGE SCALE GENOMIC DNA]</scope>
</reference>
<dbReference type="GO" id="GO:0006998">
    <property type="term" value="P:nuclear envelope organization"/>
    <property type="evidence" value="ECO:0007669"/>
    <property type="project" value="TreeGrafter"/>
</dbReference>
<dbReference type="InterPro" id="IPR039008">
    <property type="entry name" value="IF_rod_dom"/>
</dbReference>
<sequence>ISRVHEQEIRELQSLAARDTTPENREFFKNELASAIRDIRAEYDQITNVNRTDMESWYRLKVQEIQTQSARQNIEHGYAKEEVKRLRTQLTDLRGKLSDLEGRVS</sequence>
<dbReference type="Proteomes" id="UP000278627">
    <property type="component" value="Unassembled WGS sequence"/>
</dbReference>
<evidence type="ECO:0000256" key="1">
    <source>
        <dbReference type="ARBA" id="ARBA00022754"/>
    </source>
</evidence>
<dbReference type="AlphaFoldDB" id="A0A0N4TE29"/>
<dbReference type="GO" id="GO:0005200">
    <property type="term" value="F:structural constituent of cytoskeleton"/>
    <property type="evidence" value="ECO:0007669"/>
    <property type="project" value="TreeGrafter"/>
</dbReference>
<accession>A0A0N4TE29</accession>
<feature type="domain" description="IF rod" evidence="3">
    <location>
        <begin position="1"/>
        <end position="105"/>
    </location>
</feature>
<dbReference type="GO" id="GO:0005882">
    <property type="term" value="C:intermediate filament"/>
    <property type="evidence" value="ECO:0007669"/>
    <property type="project" value="UniProtKB-KW"/>
</dbReference>
<dbReference type="PANTHER" id="PTHR45721">
    <property type="entry name" value="LAMIN DM0-RELATED"/>
    <property type="match status" value="1"/>
</dbReference>
<dbReference type="GO" id="GO:0031507">
    <property type="term" value="P:heterochromatin formation"/>
    <property type="evidence" value="ECO:0007669"/>
    <property type="project" value="TreeGrafter"/>
</dbReference>
<dbReference type="WBParaSite" id="BPAG_0000646701-mRNA-1">
    <property type="protein sequence ID" value="BPAG_0000646701-mRNA-1"/>
    <property type="gene ID" value="BPAG_0000646701"/>
</dbReference>
<dbReference type="PANTHER" id="PTHR45721:SF12">
    <property type="entry name" value="INTERMEDIATE FILAMENT PROTEIN IFA-1"/>
    <property type="match status" value="1"/>
</dbReference>
<dbReference type="Pfam" id="PF00038">
    <property type="entry name" value="Filament"/>
    <property type="match status" value="1"/>
</dbReference>
<dbReference type="GO" id="GO:0007097">
    <property type="term" value="P:nuclear migration"/>
    <property type="evidence" value="ECO:0007669"/>
    <property type="project" value="TreeGrafter"/>
</dbReference>
<proteinExistence type="predicted"/>
<reference evidence="6" key="1">
    <citation type="submission" date="2017-02" db="UniProtKB">
        <authorList>
            <consortium name="WormBaseParasite"/>
        </authorList>
    </citation>
    <scope>IDENTIFICATION</scope>
</reference>
<dbReference type="GO" id="GO:0005652">
    <property type="term" value="C:nuclear lamina"/>
    <property type="evidence" value="ECO:0007669"/>
    <property type="project" value="TreeGrafter"/>
</dbReference>
<dbReference type="EMBL" id="UZAD01005895">
    <property type="protein sequence ID" value="VDN87617.1"/>
    <property type="molecule type" value="Genomic_DNA"/>
</dbReference>
<dbReference type="GO" id="GO:0090435">
    <property type="term" value="P:protein localization to nuclear envelope"/>
    <property type="evidence" value="ECO:0007669"/>
    <property type="project" value="TreeGrafter"/>
</dbReference>
<evidence type="ECO:0000256" key="2">
    <source>
        <dbReference type="ARBA" id="ARBA00023054"/>
    </source>
</evidence>
<dbReference type="PROSITE" id="PS51842">
    <property type="entry name" value="IF_ROD_2"/>
    <property type="match status" value="1"/>
</dbReference>
<evidence type="ECO:0000313" key="4">
    <source>
        <dbReference type="EMBL" id="VDN87617.1"/>
    </source>
</evidence>
<gene>
    <name evidence="4" type="ORF">BPAG_LOCUS6431</name>
</gene>
<dbReference type="FunFam" id="1.20.5.500:FF:000001">
    <property type="entry name" value="Type II keratin 23"/>
    <property type="match status" value="1"/>
</dbReference>
<dbReference type="GO" id="GO:0051664">
    <property type="term" value="P:nuclear pore localization"/>
    <property type="evidence" value="ECO:0007669"/>
    <property type="project" value="TreeGrafter"/>
</dbReference>
<evidence type="ECO:0000313" key="6">
    <source>
        <dbReference type="WBParaSite" id="BPAG_0000646701-mRNA-1"/>
    </source>
</evidence>
<keyword evidence="2" id="KW-0175">Coiled coil</keyword>